<name>A0A2A9NHL1_9AGAR</name>
<protein>
    <submittedName>
        <fullName evidence="1">Uncharacterized protein</fullName>
    </submittedName>
</protein>
<evidence type="ECO:0000313" key="2">
    <source>
        <dbReference type="Proteomes" id="UP000242287"/>
    </source>
</evidence>
<dbReference type="AlphaFoldDB" id="A0A2A9NHL1"/>
<proteinExistence type="predicted"/>
<gene>
    <name evidence="1" type="ORF">AMATHDRAFT_6439</name>
</gene>
<dbReference type="EMBL" id="KZ302093">
    <property type="protein sequence ID" value="PFH47771.1"/>
    <property type="molecule type" value="Genomic_DNA"/>
</dbReference>
<sequence>MFPVERLEMKKQAVDYMKRALDMHAMENFLEVQRALINTIASEDRLLYERLMERLKPAADESVDPTFEILTMIALLTGVVNKNFEVREILRAGHILATLRANAKAFVIFVKFGHSSGKSAFVSAAQSSKLASDILDDGERVVKNASRAARLLKVVASTGINPDAQIRSYIHAEENDQRYKLQVMINDLYLRRFYESLCDVIMVVDGLLLSYIKYVTEKQQMHANEMARLIMTTVTRAWRNVDTVSSLNASLETDYNRPSWREEDPDALSVIQDADDMKALLGLASRTHHDHVPYEFTASSDMYTDTRSRSQAAESDYIDVNAENQDIDRLFAKFLPLF</sequence>
<organism evidence="1 2">
    <name type="scientific">Amanita thiersii Skay4041</name>
    <dbReference type="NCBI Taxonomy" id="703135"/>
    <lineage>
        <taxon>Eukaryota</taxon>
        <taxon>Fungi</taxon>
        <taxon>Dikarya</taxon>
        <taxon>Basidiomycota</taxon>
        <taxon>Agaricomycotina</taxon>
        <taxon>Agaricomycetes</taxon>
        <taxon>Agaricomycetidae</taxon>
        <taxon>Agaricales</taxon>
        <taxon>Pluteineae</taxon>
        <taxon>Amanitaceae</taxon>
        <taxon>Amanita</taxon>
    </lineage>
</organism>
<accession>A0A2A9NHL1</accession>
<dbReference type="OrthoDB" id="3261198at2759"/>
<dbReference type="Proteomes" id="UP000242287">
    <property type="component" value="Unassembled WGS sequence"/>
</dbReference>
<keyword evidence="2" id="KW-1185">Reference proteome</keyword>
<evidence type="ECO:0000313" key="1">
    <source>
        <dbReference type="EMBL" id="PFH47771.1"/>
    </source>
</evidence>
<reference evidence="1 2" key="1">
    <citation type="submission" date="2014-02" db="EMBL/GenBank/DDBJ databases">
        <title>Transposable element dynamics among asymbiotic and ectomycorrhizal Amanita fungi.</title>
        <authorList>
            <consortium name="DOE Joint Genome Institute"/>
            <person name="Hess J."/>
            <person name="Skrede I."/>
            <person name="Wolfe B."/>
            <person name="LaButti K."/>
            <person name="Ohm R.A."/>
            <person name="Grigoriev I.V."/>
            <person name="Pringle A."/>
        </authorList>
    </citation>
    <scope>NUCLEOTIDE SEQUENCE [LARGE SCALE GENOMIC DNA]</scope>
    <source>
        <strain evidence="1 2">SKay4041</strain>
    </source>
</reference>